<keyword evidence="3" id="KW-1185">Reference proteome</keyword>
<proteinExistence type="predicted"/>
<organism evidence="2 3">
    <name type="scientific">Pelodictyon phaeoclathratiforme (strain DSM 5477 / BU-1)</name>
    <dbReference type="NCBI Taxonomy" id="324925"/>
    <lineage>
        <taxon>Bacteria</taxon>
        <taxon>Pseudomonadati</taxon>
        <taxon>Chlorobiota</taxon>
        <taxon>Chlorobiia</taxon>
        <taxon>Chlorobiales</taxon>
        <taxon>Chlorobiaceae</taxon>
        <taxon>Chlorobium/Pelodictyon group</taxon>
        <taxon>Pelodictyon</taxon>
    </lineage>
</organism>
<dbReference type="STRING" id="324925.Ppha_1384"/>
<accession>B4S9V1</accession>
<keyword evidence="1" id="KW-0472">Membrane</keyword>
<name>B4S9V1_PELPB</name>
<feature type="transmembrane region" description="Helical" evidence="1">
    <location>
        <begin position="12"/>
        <end position="29"/>
    </location>
</feature>
<protein>
    <submittedName>
        <fullName evidence="2">Uncharacterized protein</fullName>
    </submittedName>
</protein>
<dbReference type="AlphaFoldDB" id="B4S9V1"/>
<reference evidence="2 3" key="1">
    <citation type="submission" date="2008-06" db="EMBL/GenBank/DDBJ databases">
        <title>Complete sequence of Pelodictyon phaeoclathratiforme BU-1.</title>
        <authorList>
            <consortium name="US DOE Joint Genome Institute"/>
            <person name="Lucas S."/>
            <person name="Copeland A."/>
            <person name="Lapidus A."/>
            <person name="Glavina del Rio T."/>
            <person name="Dalin E."/>
            <person name="Tice H."/>
            <person name="Bruce D."/>
            <person name="Goodwin L."/>
            <person name="Pitluck S."/>
            <person name="Schmutz J."/>
            <person name="Larimer F."/>
            <person name="Land M."/>
            <person name="Hauser L."/>
            <person name="Kyrpides N."/>
            <person name="Mikhailova N."/>
            <person name="Liu Z."/>
            <person name="Li T."/>
            <person name="Zhao F."/>
            <person name="Overmann J."/>
            <person name="Bryant D.A."/>
            <person name="Richardson P."/>
        </authorList>
    </citation>
    <scope>NUCLEOTIDE SEQUENCE [LARGE SCALE GENOMIC DNA]</scope>
    <source>
        <strain evidence="3">DSM 5477 / BU-1</strain>
    </source>
</reference>
<evidence type="ECO:0000313" key="2">
    <source>
        <dbReference type="EMBL" id="ACF43647.1"/>
    </source>
</evidence>
<dbReference type="Proteomes" id="UP000002724">
    <property type="component" value="Chromosome"/>
</dbReference>
<dbReference type="HOGENOM" id="CLU_3219825_0_0_10"/>
<dbReference type="KEGG" id="pph:Ppha_1384"/>
<evidence type="ECO:0000313" key="3">
    <source>
        <dbReference type="Proteomes" id="UP000002724"/>
    </source>
</evidence>
<gene>
    <name evidence="2" type="ordered locus">Ppha_1384</name>
</gene>
<dbReference type="EMBL" id="CP001110">
    <property type="protein sequence ID" value="ACF43647.1"/>
    <property type="molecule type" value="Genomic_DNA"/>
</dbReference>
<evidence type="ECO:0000256" key="1">
    <source>
        <dbReference type="SAM" id="Phobius"/>
    </source>
</evidence>
<sequence length="44" mass="5107" precursor="true">MLNVFFQDSNMATVFYGNIFFLIILAVKLRERAVSMINRKQGLP</sequence>
<keyword evidence="1" id="KW-0812">Transmembrane</keyword>
<keyword evidence="1" id="KW-1133">Transmembrane helix</keyword>